<dbReference type="Gene3D" id="1.10.418.10">
    <property type="entry name" value="Calponin-like domain"/>
    <property type="match status" value="1"/>
</dbReference>
<dbReference type="InterPro" id="IPR050540">
    <property type="entry name" value="F-actin_Monoox_Mical"/>
</dbReference>
<dbReference type="Pfam" id="PF00307">
    <property type="entry name" value="CH"/>
    <property type="match status" value="1"/>
</dbReference>
<feature type="domain" description="Calponin-homology (CH)" evidence="1">
    <location>
        <begin position="4"/>
        <end position="110"/>
    </location>
</feature>
<dbReference type="PANTHER" id="PTHR23167">
    <property type="entry name" value="CALPONIN HOMOLOGY DOMAIN-CONTAINING PROTEIN DDB_G0272472-RELATED"/>
    <property type="match status" value="1"/>
</dbReference>
<name>A0ABM1BET5_LIMPO</name>
<dbReference type="CDD" id="cd21253">
    <property type="entry name" value="CH_MICALL2"/>
    <property type="match status" value="1"/>
</dbReference>
<protein>
    <submittedName>
        <fullName evidence="3">MICAL-like protein 1</fullName>
    </submittedName>
</protein>
<dbReference type="PANTHER" id="PTHR23167:SF46">
    <property type="entry name" value="EPS15 HOMOLOGY DOMAIN CONTAINING PROTEIN-BINDING PROTEIN 1, ISOFORM F"/>
    <property type="match status" value="1"/>
</dbReference>
<proteinExistence type="predicted"/>
<dbReference type="PROSITE" id="PS50021">
    <property type="entry name" value="CH"/>
    <property type="match status" value="1"/>
</dbReference>
<sequence length="143" mass="16369">MGEKRGMKALLAWCRMVTDGYKDVCVTDMTKSWRDGLAFCALIHHFRPELIDFDSLSKENVFHNNYLAFQVAEEELGIPALLEAEDMVKYEEPDRLSIATYVSQFYQFFEGHGRIGISPQKSALKKGNGERKMENISLNEPLT</sequence>
<dbReference type="Proteomes" id="UP000694941">
    <property type="component" value="Unplaced"/>
</dbReference>
<gene>
    <name evidence="3" type="primary">LOC106464916</name>
</gene>
<dbReference type="InterPro" id="IPR001715">
    <property type="entry name" value="CH_dom"/>
</dbReference>
<evidence type="ECO:0000259" key="1">
    <source>
        <dbReference type="PROSITE" id="PS50021"/>
    </source>
</evidence>
<dbReference type="SMART" id="SM00033">
    <property type="entry name" value="CH"/>
    <property type="match status" value="1"/>
</dbReference>
<dbReference type="SUPFAM" id="SSF47576">
    <property type="entry name" value="Calponin-homology domain, CH-domain"/>
    <property type="match status" value="1"/>
</dbReference>
<reference evidence="3" key="1">
    <citation type="submission" date="2025-08" db="UniProtKB">
        <authorList>
            <consortium name="RefSeq"/>
        </authorList>
    </citation>
    <scope>IDENTIFICATION</scope>
    <source>
        <tissue evidence="3">Muscle</tissue>
    </source>
</reference>
<dbReference type="InterPro" id="IPR036872">
    <property type="entry name" value="CH_dom_sf"/>
</dbReference>
<keyword evidence="2" id="KW-1185">Reference proteome</keyword>
<feature type="non-terminal residue" evidence="3">
    <location>
        <position position="143"/>
    </location>
</feature>
<dbReference type="RefSeq" id="XP_013780542.1">
    <property type="nucleotide sequence ID" value="XM_013925088.2"/>
</dbReference>
<organism evidence="2 3">
    <name type="scientific">Limulus polyphemus</name>
    <name type="common">Atlantic horseshoe crab</name>
    <dbReference type="NCBI Taxonomy" id="6850"/>
    <lineage>
        <taxon>Eukaryota</taxon>
        <taxon>Metazoa</taxon>
        <taxon>Ecdysozoa</taxon>
        <taxon>Arthropoda</taxon>
        <taxon>Chelicerata</taxon>
        <taxon>Merostomata</taxon>
        <taxon>Xiphosura</taxon>
        <taxon>Limulidae</taxon>
        <taxon>Limulus</taxon>
    </lineage>
</organism>
<dbReference type="GeneID" id="106464916"/>
<accession>A0ABM1BET5</accession>
<evidence type="ECO:0000313" key="3">
    <source>
        <dbReference type="RefSeq" id="XP_013780542.1"/>
    </source>
</evidence>
<evidence type="ECO:0000313" key="2">
    <source>
        <dbReference type="Proteomes" id="UP000694941"/>
    </source>
</evidence>